<accession>A0A975K7T2</accession>
<dbReference type="SUPFAM" id="SSF53474">
    <property type="entry name" value="alpha/beta-Hydrolases"/>
    <property type="match status" value="1"/>
</dbReference>
<dbReference type="EMBL" id="CP073910">
    <property type="protein sequence ID" value="QUT06374.1"/>
    <property type="molecule type" value="Genomic_DNA"/>
</dbReference>
<dbReference type="PANTHER" id="PTHR36837:SF4">
    <property type="entry name" value="BLR0908 PROTEIN"/>
    <property type="match status" value="1"/>
</dbReference>
<reference evidence="2" key="1">
    <citation type="submission" date="2021-04" db="EMBL/GenBank/DDBJ databases">
        <title>Isolation of p-tert-butylphenol degrading bacteria Sphingobium phenoxybenzoativorans Tas13 from active sludge.</title>
        <authorList>
            <person name="Li Y."/>
        </authorList>
    </citation>
    <scope>NUCLEOTIDE SEQUENCE</scope>
    <source>
        <strain evidence="2">Tas13</strain>
    </source>
</reference>
<dbReference type="OrthoDB" id="9774318at2"/>
<dbReference type="PANTHER" id="PTHR36837">
    <property type="entry name" value="POLY(3-HYDROXYALKANOATE) POLYMERASE SUBUNIT PHAC"/>
    <property type="match status" value="1"/>
</dbReference>
<dbReference type="InterPro" id="IPR009656">
    <property type="entry name" value="PHB_depo_C"/>
</dbReference>
<evidence type="ECO:0000259" key="1">
    <source>
        <dbReference type="Pfam" id="PF06850"/>
    </source>
</evidence>
<dbReference type="RefSeq" id="WP_070157449.1">
    <property type="nucleotide sequence ID" value="NZ_CP073910.1"/>
</dbReference>
<dbReference type="PIRSF" id="PIRSF020818">
    <property type="entry name" value="PHB_depoly_PhaZ"/>
    <property type="match status" value="1"/>
</dbReference>
<gene>
    <name evidence="2" type="primary">phaZ</name>
    <name evidence="2" type="ORF">KFK14_02520</name>
</gene>
<dbReference type="Proteomes" id="UP000681425">
    <property type="component" value="Chromosome"/>
</dbReference>
<name>A0A975K7T2_9SPHN</name>
<evidence type="ECO:0000313" key="3">
    <source>
        <dbReference type="Proteomes" id="UP000681425"/>
    </source>
</evidence>
<evidence type="ECO:0000313" key="2">
    <source>
        <dbReference type="EMBL" id="QUT06374.1"/>
    </source>
</evidence>
<proteinExistence type="predicted"/>
<organism evidence="2 3">
    <name type="scientific">Sphingobium phenoxybenzoativorans</name>
    <dbReference type="NCBI Taxonomy" id="1592790"/>
    <lineage>
        <taxon>Bacteria</taxon>
        <taxon>Pseudomonadati</taxon>
        <taxon>Pseudomonadota</taxon>
        <taxon>Alphaproteobacteria</taxon>
        <taxon>Sphingomonadales</taxon>
        <taxon>Sphingomonadaceae</taxon>
        <taxon>Sphingobium</taxon>
    </lineage>
</organism>
<dbReference type="Gene3D" id="3.40.50.1820">
    <property type="entry name" value="alpha/beta hydrolase"/>
    <property type="match status" value="1"/>
</dbReference>
<protein>
    <submittedName>
        <fullName evidence="2">Polyhydroxyalkanoate depolymerase</fullName>
    </submittedName>
</protein>
<dbReference type="InterPro" id="IPR051321">
    <property type="entry name" value="PHA/PHB_synthase"/>
</dbReference>
<dbReference type="InterPro" id="IPR010915">
    <property type="entry name" value="PHB_depoly_PhaZ"/>
</dbReference>
<dbReference type="NCBIfam" id="TIGR01849">
    <property type="entry name" value="PHB_depoly_PhaZ"/>
    <property type="match status" value="1"/>
</dbReference>
<sequence>MLYQGYQAWSDMLAPARFAAKAALGFRDKYLGPVGDWPLPRRYFAMLDVFSGTEVTHARPSYGIDEVISGNAKVAVREEVALDMPFGNLLHFKKEGSEEGLTPPQPKMLVVAPLSGHFATLLRNTVHTLLRDHDVYITDWKNARDIPVSEGAFGFDEYIDYVIRFLQELGPRSHVLAVCQPCVPTLAAVAVMAQDGDPAQPRTMTLMGGPVDTRVAPTVVNKLAREKPLSWFEEKLISRVPFRYRGVGRRVYPGFLQLTAFMSMNMERHGEQHRKLYQLLADGETLEAAKIKEFYEEYLAVLDMTAEFYLETVDVVFQRALLAKGELEHRGRLVDPSAIQRTALLTVEGERDDICAVGQTAAAHMLCSTLRPHLKRHHLQPGVGHYGVFSGSKWEKQVYPQVRNLVLAMS</sequence>
<dbReference type="Pfam" id="PF06850">
    <property type="entry name" value="PHB_depo_C"/>
    <property type="match status" value="1"/>
</dbReference>
<keyword evidence="3" id="KW-1185">Reference proteome</keyword>
<feature type="domain" description="PHB de-polymerase C-terminal" evidence="1">
    <location>
        <begin position="208"/>
        <end position="407"/>
    </location>
</feature>
<dbReference type="AlphaFoldDB" id="A0A975K7T2"/>
<dbReference type="InterPro" id="IPR029058">
    <property type="entry name" value="AB_hydrolase_fold"/>
</dbReference>
<dbReference type="KEGG" id="spph:KFK14_02520"/>